<keyword evidence="1" id="KW-0732">Signal</keyword>
<keyword evidence="3" id="KW-1185">Reference proteome</keyword>
<dbReference type="AlphaFoldDB" id="A0A5D0MIM7"/>
<reference evidence="2" key="1">
    <citation type="submission" date="2019-08" db="EMBL/GenBank/DDBJ databases">
        <title>Genomic characterization of a novel candidate phylum (ARYD3) from a high temperature, high salinity tertiary oil reservoir in north central Oklahoma, USA.</title>
        <authorList>
            <person name="Youssef N.H."/>
            <person name="Yadav A."/>
            <person name="Elshahed M.S."/>
        </authorList>
    </citation>
    <scope>NUCLEOTIDE SEQUENCE [LARGE SCALE GENOMIC DNA]</scope>
    <source>
        <strain evidence="2">ARYD3</strain>
    </source>
</reference>
<evidence type="ECO:0000313" key="3">
    <source>
        <dbReference type="Proteomes" id="UP000324143"/>
    </source>
</evidence>
<protein>
    <recommendedName>
        <fullName evidence="4">Lipoprotein</fullName>
    </recommendedName>
</protein>
<organism evidence="2 3">
    <name type="scientific">Candidatus Mcinerneyibacterium aminivorans</name>
    <dbReference type="NCBI Taxonomy" id="2703815"/>
    <lineage>
        <taxon>Bacteria</taxon>
        <taxon>Candidatus Macinerneyibacteriota</taxon>
        <taxon>Candidatus Mcinerneyibacteria</taxon>
        <taxon>Candidatus Mcinerneyibacteriales</taxon>
        <taxon>Candidatus Mcinerneyibacteriaceae</taxon>
        <taxon>Candidatus Mcinerneyibacterium</taxon>
    </lineage>
</organism>
<sequence>MKKIIISIVIIVLLSGCATMGDYYVKKDYDKFNKQNTITANFTISESMVKSLNLKLIKVKDEELKKTYFLFVTRMSKFDLVSDDLFTDVRELIFLIDNKRYSLETDFAKIKDKKIRIGYNSENVFYVERNLLKKLAYAKEISLRVVSKDYPNKDFNLKKETINNFKKFYKKYVIASNKKN</sequence>
<comment type="caution">
    <text evidence="2">The sequence shown here is derived from an EMBL/GenBank/DDBJ whole genome shotgun (WGS) entry which is preliminary data.</text>
</comment>
<name>A0A5D0MIM7_9BACT</name>
<dbReference type="PROSITE" id="PS51257">
    <property type="entry name" value="PROKAR_LIPOPROTEIN"/>
    <property type="match status" value="1"/>
</dbReference>
<dbReference type="Pfam" id="PF08139">
    <property type="entry name" value="LPAM_1"/>
    <property type="match status" value="1"/>
</dbReference>
<evidence type="ECO:0000256" key="1">
    <source>
        <dbReference type="ARBA" id="ARBA00022729"/>
    </source>
</evidence>
<evidence type="ECO:0000313" key="2">
    <source>
        <dbReference type="EMBL" id="TYB31290.1"/>
    </source>
</evidence>
<gene>
    <name evidence="2" type="ORF">FXF47_04985</name>
</gene>
<dbReference type="InterPro" id="IPR012640">
    <property type="entry name" value="Membr_lipoprot_lipid_attach_CS"/>
</dbReference>
<accession>A0A5D0MIM7</accession>
<dbReference type="EMBL" id="VSIX01000042">
    <property type="protein sequence ID" value="TYB31290.1"/>
    <property type="molecule type" value="Genomic_DNA"/>
</dbReference>
<proteinExistence type="predicted"/>
<evidence type="ECO:0008006" key="4">
    <source>
        <dbReference type="Google" id="ProtNLM"/>
    </source>
</evidence>
<dbReference type="Proteomes" id="UP000324143">
    <property type="component" value="Unassembled WGS sequence"/>
</dbReference>